<dbReference type="InterPro" id="IPR020581">
    <property type="entry name" value="GDC_P"/>
</dbReference>
<dbReference type="CDD" id="cd00613">
    <property type="entry name" value="GDC-P"/>
    <property type="match status" value="1"/>
</dbReference>
<dbReference type="SUPFAM" id="SSF53383">
    <property type="entry name" value="PLP-dependent transferases"/>
    <property type="match status" value="2"/>
</dbReference>
<dbReference type="GeneTree" id="ENSGT00390000017970"/>
<sequence>MQSCARAWRVVTRTVSARERRRVCEKLSGRQAFTNASVNVNTVRGLRTTAAAGSRKIERILPRHDDFAERHIGPGDKEKREMLNTLGLGSVSELIENTIPSSIRLQRSLKMDDPVCENEILESLQKIASKNKLWRSYIGMGYYDCSVPPVIQRNLLENSGWVTQYTPYQPEVAQGRLESLLNYQTMVCDITGMAVANASLLDEGTAAAEAMQLCHSYIGVKAVLKLPHEMDFSGKDVSGVLFQYPDTEGRVEDFSALVDRAHKGGALACCATDLLALCVLRPPGEFGVDVALGSSQRFGVPMCYGGPHAAFFSVKENLVRMMPGRMVGVTRDAAGKEVYRLALQTREQHIRRDKATSNICTAQALLANMAAMYALYHGPQGLRHIAERTHNATLILAEGLIRAGHKLQHETFFDTLKIHCGVAAKDILEKAVQRQVNLRVYSEGVLGVSLDETVTERDLDDLLWIFGCESSAELIAEKMNERTKGLLASPFKRTSKFLTHPVFNSYHSETNIVRYMKRLENKDISLVHSMIPLPITWQEFANIHPFVPLDQAEGYQQLFRQLEKDLCEITGYDKISFQPNSGAQGEYAGLAAIKAYLNSKGESHRTVCLIPKSAHGTNPASAQMAGMKVQVVEVDKDGNIDVVHLKAMVDKHKANLAAIMITYPSTNGVFEENVSEVCELIHQNGGQVYLDGANMNAQMMGSKGLRHATEVAILNANYMAKRLESHYKILFRGFVAHEFILDVRPFKKTANIEAVDIAKRLQDYGTDDILLRTPQTPTESEDKGEMDRFCDALVAIRQEIADIEEGRMDTRVNPLKMAPHSLACIASSTWDRPYSREYAAFPMPFVRPETKFWPTISRIDDIYGDQHLVCTCPPMEVYESPYEERASS</sequence>
<dbReference type="GO" id="GO:0030170">
    <property type="term" value="F:pyridoxal phosphate binding"/>
    <property type="evidence" value="ECO:0007669"/>
    <property type="project" value="TreeGrafter"/>
</dbReference>
<evidence type="ECO:0000313" key="10">
    <source>
        <dbReference type="Proteomes" id="UP001501920"/>
    </source>
</evidence>
<evidence type="ECO:0000313" key="9">
    <source>
        <dbReference type="Ensembl" id="ENSPNAP00000074074.1"/>
    </source>
</evidence>
<dbReference type="Pfam" id="PF21478">
    <property type="entry name" value="GcvP2_C"/>
    <property type="match status" value="1"/>
</dbReference>
<dbReference type="GO" id="GO:0004375">
    <property type="term" value="F:glycine dehydrogenase (decarboxylating) activity"/>
    <property type="evidence" value="ECO:0007669"/>
    <property type="project" value="UniProtKB-EC"/>
</dbReference>
<dbReference type="GO" id="GO:0016829">
    <property type="term" value="F:lyase activity"/>
    <property type="evidence" value="ECO:0007669"/>
    <property type="project" value="InterPro"/>
</dbReference>
<dbReference type="FunFam" id="3.40.640.10:FF:000199">
    <property type="entry name" value="Glycine dehydrogenase [decarboxylating], mitochondrial"/>
    <property type="match status" value="1"/>
</dbReference>
<dbReference type="InterPro" id="IPR015424">
    <property type="entry name" value="PyrdxlP-dep_Trfase"/>
</dbReference>
<feature type="domain" description="Glycine cleavage system P-protein N-terminal" evidence="7">
    <location>
        <begin position="69"/>
        <end position="216"/>
    </location>
</feature>
<gene>
    <name evidence="9" type="primary">GLDC</name>
</gene>
<keyword evidence="4" id="KW-0560">Oxidoreductase</keyword>
<dbReference type="Pfam" id="PF01212">
    <property type="entry name" value="Beta_elim_lyase"/>
    <property type="match status" value="1"/>
</dbReference>
<dbReference type="InterPro" id="IPR015421">
    <property type="entry name" value="PyrdxlP-dep_Trfase_major"/>
</dbReference>
<evidence type="ECO:0000256" key="1">
    <source>
        <dbReference type="ARBA" id="ARBA00001933"/>
    </source>
</evidence>
<reference evidence="9" key="3">
    <citation type="submission" date="2025-09" db="UniProtKB">
        <authorList>
            <consortium name="Ensembl"/>
        </authorList>
    </citation>
    <scope>IDENTIFICATION</scope>
</reference>
<dbReference type="InterPro" id="IPR049315">
    <property type="entry name" value="GDC-P_N"/>
</dbReference>
<reference evidence="9 10" key="1">
    <citation type="submission" date="2020-10" db="EMBL/GenBank/DDBJ databases">
        <title>Pygocentrus nattereri (red-bellied piranha) genome, fPygNat1, primary haplotype.</title>
        <authorList>
            <person name="Myers G."/>
            <person name="Meyer A."/>
            <person name="Karagic N."/>
            <person name="Pippel M."/>
            <person name="Winkler S."/>
            <person name="Tracey A."/>
            <person name="Wood J."/>
            <person name="Formenti G."/>
            <person name="Howe K."/>
            <person name="Fedrigo O."/>
            <person name="Jarvis E.D."/>
        </authorList>
    </citation>
    <scope>NUCLEOTIDE SEQUENCE [LARGE SCALE GENOMIC DNA]</scope>
</reference>
<proteinExistence type="predicted"/>
<dbReference type="PANTHER" id="PTHR11773:SF1">
    <property type="entry name" value="GLYCINE DEHYDROGENASE (DECARBOXYLATING), MITOCHONDRIAL"/>
    <property type="match status" value="1"/>
</dbReference>
<keyword evidence="10" id="KW-1185">Reference proteome</keyword>
<reference evidence="9" key="2">
    <citation type="submission" date="2025-08" db="UniProtKB">
        <authorList>
            <consortium name="Ensembl"/>
        </authorList>
    </citation>
    <scope>IDENTIFICATION</scope>
</reference>
<dbReference type="Ensembl" id="ENSPNAT00000053432.1">
    <property type="protein sequence ID" value="ENSPNAP00000074074.1"/>
    <property type="gene ID" value="ENSPNAG00000013033.2"/>
</dbReference>
<protein>
    <recommendedName>
        <fullName evidence="2">glycine dehydrogenase (aminomethyl-transferring)</fullName>
        <ecNumber evidence="2">1.4.4.2</ecNumber>
    </recommendedName>
</protein>
<name>A0AAR2LH77_PYGNA</name>
<dbReference type="Pfam" id="PF02347">
    <property type="entry name" value="GDC-P"/>
    <property type="match status" value="2"/>
</dbReference>
<evidence type="ECO:0000259" key="6">
    <source>
        <dbReference type="Pfam" id="PF01212"/>
    </source>
</evidence>
<accession>A0AAR2LH77</accession>
<dbReference type="FunFam" id="3.90.1150.10:FF:000025">
    <property type="entry name" value="Glycine cleavage system P protein"/>
    <property type="match status" value="1"/>
</dbReference>
<comment type="cofactor">
    <cofactor evidence="1">
        <name>pyridoxal 5'-phosphate</name>
        <dbReference type="ChEBI" id="CHEBI:597326"/>
    </cofactor>
</comment>
<organism evidence="9 10">
    <name type="scientific">Pygocentrus nattereri</name>
    <name type="common">Red-bellied piranha</name>
    <dbReference type="NCBI Taxonomy" id="42514"/>
    <lineage>
        <taxon>Eukaryota</taxon>
        <taxon>Metazoa</taxon>
        <taxon>Chordata</taxon>
        <taxon>Craniata</taxon>
        <taxon>Vertebrata</taxon>
        <taxon>Euteleostomi</taxon>
        <taxon>Actinopterygii</taxon>
        <taxon>Neopterygii</taxon>
        <taxon>Teleostei</taxon>
        <taxon>Ostariophysi</taxon>
        <taxon>Characiformes</taxon>
        <taxon>Characoidei</taxon>
        <taxon>Pygocentrus</taxon>
    </lineage>
</organism>
<keyword evidence="3" id="KW-0663">Pyridoxal phosphate</keyword>
<dbReference type="GO" id="GO:0016594">
    <property type="term" value="F:glycine binding"/>
    <property type="evidence" value="ECO:0007669"/>
    <property type="project" value="TreeGrafter"/>
</dbReference>
<dbReference type="Gene3D" id="3.90.1150.10">
    <property type="entry name" value="Aspartate Aminotransferase, domain 1"/>
    <property type="match status" value="1"/>
</dbReference>
<dbReference type="Proteomes" id="UP001501920">
    <property type="component" value="Chromosome 20"/>
</dbReference>
<dbReference type="InterPro" id="IPR015422">
    <property type="entry name" value="PyrdxlP-dep_Trfase_small"/>
</dbReference>
<dbReference type="Gene3D" id="3.40.640.10">
    <property type="entry name" value="Type I PLP-dependent aspartate aminotransferase-like (Major domain)"/>
    <property type="match status" value="3"/>
</dbReference>
<comment type="catalytic activity">
    <reaction evidence="5">
        <text>N(6)-[(R)-lipoyl]-L-lysyl-[glycine-cleavage complex H protein] + glycine + H(+) = N(6)-[(R)-S(8)-aminomethyldihydrolipoyl]-L-lysyl-[glycine-cleavage complex H protein] + CO2</text>
        <dbReference type="Rhea" id="RHEA:24304"/>
        <dbReference type="Rhea" id="RHEA-COMP:10494"/>
        <dbReference type="Rhea" id="RHEA-COMP:10495"/>
        <dbReference type="ChEBI" id="CHEBI:15378"/>
        <dbReference type="ChEBI" id="CHEBI:16526"/>
        <dbReference type="ChEBI" id="CHEBI:57305"/>
        <dbReference type="ChEBI" id="CHEBI:83099"/>
        <dbReference type="ChEBI" id="CHEBI:83143"/>
        <dbReference type="EC" id="1.4.4.2"/>
    </reaction>
</comment>
<dbReference type="EC" id="1.4.4.2" evidence="2"/>
<dbReference type="GO" id="GO:0005739">
    <property type="term" value="C:mitochondrion"/>
    <property type="evidence" value="ECO:0007669"/>
    <property type="project" value="TreeGrafter"/>
</dbReference>
<dbReference type="PANTHER" id="PTHR11773">
    <property type="entry name" value="GLYCINE DEHYDROGENASE, DECARBOXYLATING"/>
    <property type="match status" value="1"/>
</dbReference>
<feature type="domain" description="Glycine dehydrogenase C-terminal" evidence="8">
    <location>
        <begin position="708"/>
        <end position="820"/>
    </location>
</feature>
<evidence type="ECO:0000256" key="4">
    <source>
        <dbReference type="ARBA" id="ARBA00023002"/>
    </source>
</evidence>
<dbReference type="InterPro" id="IPR049316">
    <property type="entry name" value="GDC-P_C"/>
</dbReference>
<feature type="domain" description="Glycine cleavage system P-protein N-terminal" evidence="7">
    <location>
        <begin position="217"/>
        <end position="466"/>
    </location>
</feature>
<evidence type="ECO:0000256" key="2">
    <source>
        <dbReference type="ARBA" id="ARBA00012134"/>
    </source>
</evidence>
<feature type="domain" description="Aromatic amino acid beta-eliminating lyase/threonine aldolase" evidence="6">
    <location>
        <begin position="550"/>
        <end position="694"/>
    </location>
</feature>
<evidence type="ECO:0000259" key="8">
    <source>
        <dbReference type="Pfam" id="PF21478"/>
    </source>
</evidence>
<evidence type="ECO:0000256" key="3">
    <source>
        <dbReference type="ARBA" id="ARBA00022898"/>
    </source>
</evidence>
<evidence type="ECO:0000256" key="5">
    <source>
        <dbReference type="ARBA" id="ARBA00049026"/>
    </source>
</evidence>
<dbReference type="InterPro" id="IPR001597">
    <property type="entry name" value="ArAA_b-elim_lyase/Thr_aldolase"/>
</dbReference>
<dbReference type="GO" id="GO:0019464">
    <property type="term" value="P:glycine decarboxylation via glycine cleavage system"/>
    <property type="evidence" value="ECO:0007669"/>
    <property type="project" value="TreeGrafter"/>
</dbReference>
<evidence type="ECO:0000259" key="7">
    <source>
        <dbReference type="Pfam" id="PF02347"/>
    </source>
</evidence>
<dbReference type="GO" id="GO:0005960">
    <property type="term" value="C:glycine cleavage complex"/>
    <property type="evidence" value="ECO:0007669"/>
    <property type="project" value="TreeGrafter"/>
</dbReference>
<dbReference type="AlphaFoldDB" id="A0AAR2LH77"/>